<name>A0A484ICZ9_9ARCH</name>
<keyword evidence="1 6" id="KW-0808">Transferase</keyword>
<evidence type="ECO:0000313" key="8">
    <source>
        <dbReference type="Proteomes" id="UP000294299"/>
    </source>
</evidence>
<dbReference type="EMBL" id="LR216287">
    <property type="protein sequence ID" value="VFJ14686.1"/>
    <property type="molecule type" value="Genomic_DNA"/>
</dbReference>
<dbReference type="GO" id="GO:0015937">
    <property type="term" value="P:coenzyme A biosynthetic process"/>
    <property type="evidence" value="ECO:0007669"/>
    <property type="project" value="UniProtKB-UniRule"/>
</dbReference>
<dbReference type="AlphaFoldDB" id="A0A484ICZ9"/>
<evidence type="ECO:0000256" key="2">
    <source>
        <dbReference type="ARBA" id="ARBA00022741"/>
    </source>
</evidence>
<keyword evidence="2 6" id="KW-0547">Nucleotide-binding</keyword>
<sequence length="172" mass="19521">MILDPTKLDVLKKPFGILIKDDEVTAKTVTEILSQAQQVVAVGDTTTERLVGFGIIPYISVTDCKEKRVVKTSKFEYPVDKTIRFQNKPGELSEQVVREIRELVLANANDDMKTRIRILIDGEEDLVALPFFMYSPNDWMICYGQPNEGLVIVHVTEDSRKRAASIFNKVFI</sequence>
<proteinExistence type="inferred from homology"/>
<feature type="binding site" evidence="6">
    <location>
        <position position="124"/>
    </location>
    <ligand>
        <name>GTP</name>
        <dbReference type="ChEBI" id="CHEBI:37565"/>
    </ligand>
</feature>
<feature type="binding site" evidence="6">
    <location>
        <position position="63"/>
    </location>
    <ligand>
        <name>GTP</name>
        <dbReference type="ChEBI" id="CHEBI:37565"/>
    </ligand>
</feature>
<protein>
    <recommendedName>
        <fullName evidence="6">GTP-dependent dephospho-CoA kinase</fullName>
        <ecNumber evidence="6">2.7.1.237</ecNumber>
    </recommendedName>
    <alternativeName>
        <fullName evidence="6">Dephospho-coenzyme A kinase</fullName>
        <shortName evidence="6">DPCK</shortName>
    </alternativeName>
</protein>
<evidence type="ECO:0000256" key="3">
    <source>
        <dbReference type="ARBA" id="ARBA00022777"/>
    </source>
</evidence>
<dbReference type="GO" id="GO:0016301">
    <property type="term" value="F:kinase activity"/>
    <property type="evidence" value="ECO:0007669"/>
    <property type="project" value="UniProtKB-UniRule"/>
</dbReference>
<keyword evidence="8" id="KW-1185">Reference proteome</keyword>
<comment type="catalytic activity">
    <reaction evidence="6">
        <text>3'-dephospho-CoA + GTP = GDP + CoA + H(+)</text>
        <dbReference type="Rhea" id="RHEA:61156"/>
        <dbReference type="ChEBI" id="CHEBI:15378"/>
        <dbReference type="ChEBI" id="CHEBI:37565"/>
        <dbReference type="ChEBI" id="CHEBI:57287"/>
        <dbReference type="ChEBI" id="CHEBI:57328"/>
        <dbReference type="ChEBI" id="CHEBI:58189"/>
        <dbReference type="EC" id="2.7.1.237"/>
    </reaction>
</comment>
<keyword evidence="4 6" id="KW-0173">Coenzyme A biosynthesis</keyword>
<evidence type="ECO:0000256" key="4">
    <source>
        <dbReference type="ARBA" id="ARBA00022993"/>
    </source>
</evidence>
<evidence type="ECO:0000256" key="1">
    <source>
        <dbReference type="ARBA" id="ARBA00022679"/>
    </source>
</evidence>
<dbReference type="OrthoDB" id="15447at2157"/>
<dbReference type="GeneID" id="39421579"/>
<comment type="function">
    <text evidence="6">Catalyzes the GTP-dependent phosphorylation of the 3'-hydroxyl group of dephosphocoenzyme A to form coenzyme A (CoA).</text>
</comment>
<dbReference type="KEGG" id="nfn:NFRAN_2364"/>
<dbReference type="PIRSF" id="PIRSF006533">
    <property type="entry name" value="UCP006533"/>
    <property type="match status" value="1"/>
</dbReference>
<keyword evidence="5 6" id="KW-0342">GTP-binding</keyword>
<reference evidence="7 8" key="1">
    <citation type="submission" date="2019-02" db="EMBL/GenBank/DDBJ databases">
        <authorList>
            <person name="Lehtovirta-Morley E L."/>
        </authorList>
    </citation>
    <scope>NUCLEOTIDE SEQUENCE [LARGE SCALE GENOMIC DNA]</scope>
    <source>
        <strain evidence="7">NFRAN1</strain>
    </source>
</reference>
<accession>A0A484ICZ9</accession>
<dbReference type="InterPro" id="IPR007164">
    <property type="entry name" value="GTP-dep_dephospho-CoA_kin"/>
</dbReference>
<evidence type="ECO:0000256" key="5">
    <source>
        <dbReference type="ARBA" id="ARBA00023134"/>
    </source>
</evidence>
<dbReference type="RefSeq" id="WP_134484822.1">
    <property type="nucleotide sequence ID" value="NZ_LR216287.1"/>
</dbReference>
<comment type="similarity">
    <text evidence="6">Belongs to the GTP-dependent DPCK family.</text>
</comment>
<dbReference type="UniPathway" id="UPA00241"/>
<dbReference type="HAMAP" id="MF_00590">
    <property type="entry name" value="Dephospho_CoA_kinase_GTP_dep"/>
    <property type="match status" value="1"/>
</dbReference>
<gene>
    <name evidence="7" type="ORF">NFRAN_2364</name>
</gene>
<dbReference type="EC" id="2.7.1.237" evidence="6"/>
<feature type="binding site" evidence="6">
    <location>
        <position position="44"/>
    </location>
    <ligand>
        <name>GTP</name>
        <dbReference type="ChEBI" id="CHEBI:37565"/>
    </ligand>
</feature>
<dbReference type="Proteomes" id="UP000294299">
    <property type="component" value="Chromosome NFRAN"/>
</dbReference>
<organism evidence="7 8">
    <name type="scientific">Candidatus Nitrosocosmicus franklandianus</name>
    <dbReference type="NCBI Taxonomy" id="1798806"/>
    <lineage>
        <taxon>Archaea</taxon>
        <taxon>Nitrososphaerota</taxon>
        <taxon>Nitrososphaeria</taxon>
        <taxon>Nitrososphaerales</taxon>
        <taxon>Nitrososphaeraceae</taxon>
        <taxon>Candidatus Nitrosocosmicus</taxon>
    </lineage>
</organism>
<evidence type="ECO:0000313" key="7">
    <source>
        <dbReference type="EMBL" id="VFJ14686.1"/>
    </source>
</evidence>
<dbReference type="PANTHER" id="PTHR40732:SF1">
    <property type="entry name" value="GTP-DEPENDENT DEPHOSPHO-COA KINASE"/>
    <property type="match status" value="1"/>
</dbReference>
<comment type="caution">
    <text evidence="6">Lacks conserved residue(s) required for the propagation of feature annotation.</text>
</comment>
<dbReference type="GO" id="GO:0005525">
    <property type="term" value="F:GTP binding"/>
    <property type="evidence" value="ECO:0007669"/>
    <property type="project" value="UniProtKB-UniRule"/>
</dbReference>
<keyword evidence="3 6" id="KW-0418">Kinase</keyword>
<dbReference type="PANTHER" id="PTHR40732">
    <property type="entry name" value="UPF0218 PROTEIN TK1697"/>
    <property type="match status" value="1"/>
</dbReference>
<evidence type="ECO:0000256" key="6">
    <source>
        <dbReference type="HAMAP-Rule" id="MF_00590"/>
    </source>
</evidence>
<feature type="binding site" evidence="6">
    <location>
        <position position="65"/>
    </location>
    <ligand>
        <name>GTP</name>
        <dbReference type="ChEBI" id="CHEBI:37565"/>
    </ligand>
</feature>
<dbReference type="Pfam" id="PF04019">
    <property type="entry name" value="DUF359"/>
    <property type="match status" value="1"/>
</dbReference>
<comment type="pathway">
    <text evidence="6">Cofactor biosynthesis; coenzyme A biosynthesis.</text>
</comment>